<accession>A0A2T0I3I5</accession>
<sequence length="123" mass="13336">MLKVEALILALHPRRRLTLARNLKAIGCLELTILARSVVGITLVEVFTLRLGVGVVSLISFPAIRQVVFAKPHFLLLDLAAILTVLGLLGELGLLERSLILLREQIAYQAKTLGEAVHPATGI</sequence>
<evidence type="ECO:0000256" key="1">
    <source>
        <dbReference type="SAM" id="Phobius"/>
    </source>
</evidence>
<gene>
    <name evidence="2" type="ORF">C7A10_19305</name>
</gene>
<name>A0A2T0I3I5_PSEFL</name>
<feature type="transmembrane region" description="Helical" evidence="1">
    <location>
        <begin position="38"/>
        <end position="61"/>
    </location>
</feature>
<dbReference type="Proteomes" id="UP000239731">
    <property type="component" value="Unassembled WGS sequence"/>
</dbReference>
<dbReference type="RefSeq" id="WP_106118241.1">
    <property type="nucleotide sequence ID" value="NZ_PVUH01000013.1"/>
</dbReference>
<keyword evidence="1" id="KW-1133">Transmembrane helix</keyword>
<keyword evidence="1" id="KW-0472">Membrane</keyword>
<dbReference type="EMBL" id="PVUH01000013">
    <property type="protein sequence ID" value="PRW89892.1"/>
    <property type="molecule type" value="Genomic_DNA"/>
</dbReference>
<organism evidence="2 3">
    <name type="scientific">Pseudomonas fluorescens</name>
    <dbReference type="NCBI Taxonomy" id="294"/>
    <lineage>
        <taxon>Bacteria</taxon>
        <taxon>Pseudomonadati</taxon>
        <taxon>Pseudomonadota</taxon>
        <taxon>Gammaproteobacteria</taxon>
        <taxon>Pseudomonadales</taxon>
        <taxon>Pseudomonadaceae</taxon>
        <taxon>Pseudomonas</taxon>
    </lineage>
</organism>
<reference evidence="2 3" key="1">
    <citation type="submission" date="2018-03" db="EMBL/GenBank/DDBJ databases">
        <title>Blue discolouration in mozzarella cheese caused by Pseudomonas fluorescens.</title>
        <authorList>
            <person name="Chiesa F."/>
            <person name="Dalmasso A."/>
            <person name="Lomonaco S."/>
        </authorList>
    </citation>
    <scope>NUCLEOTIDE SEQUENCE [LARGE SCALE GENOMIC DNA]</scope>
    <source>
        <strain evidence="2 3">11293</strain>
    </source>
</reference>
<protein>
    <submittedName>
        <fullName evidence="2">Uncharacterized protein</fullName>
    </submittedName>
</protein>
<keyword evidence="1" id="KW-0812">Transmembrane</keyword>
<comment type="caution">
    <text evidence="2">The sequence shown here is derived from an EMBL/GenBank/DDBJ whole genome shotgun (WGS) entry which is preliminary data.</text>
</comment>
<proteinExistence type="predicted"/>
<dbReference type="AlphaFoldDB" id="A0A2T0I3I5"/>
<evidence type="ECO:0000313" key="3">
    <source>
        <dbReference type="Proteomes" id="UP000239731"/>
    </source>
</evidence>
<feature type="transmembrane region" description="Helical" evidence="1">
    <location>
        <begin position="73"/>
        <end position="95"/>
    </location>
</feature>
<evidence type="ECO:0000313" key="2">
    <source>
        <dbReference type="EMBL" id="PRW89892.1"/>
    </source>
</evidence>